<gene>
    <name evidence="3" type="ORF">DFP99_0348</name>
</gene>
<dbReference type="PANTHER" id="PTHR43420:SF47">
    <property type="entry name" value="N-ACETYLTRANSFERASE DOMAIN-CONTAINING PROTEIN"/>
    <property type="match status" value="1"/>
</dbReference>
<proteinExistence type="predicted"/>
<evidence type="ECO:0000313" key="4">
    <source>
        <dbReference type="Proteomes" id="UP000254912"/>
    </source>
</evidence>
<dbReference type="RefSeq" id="WP_070229990.1">
    <property type="nucleotide sequence ID" value="NZ_BJYO01000002.1"/>
</dbReference>
<protein>
    <submittedName>
        <fullName evidence="3">Spermine/spermidine N-acetyltransferase</fullName>
    </submittedName>
</protein>
<accession>A0A288Q8F2</accession>
<dbReference type="CDD" id="cd04301">
    <property type="entry name" value="NAT_SF"/>
    <property type="match status" value="1"/>
</dbReference>
<dbReference type="GeneID" id="94545921"/>
<dbReference type="InterPro" id="IPR016181">
    <property type="entry name" value="Acyl_CoA_acyltransferase"/>
</dbReference>
<organism evidence="3 4">
    <name type="scientific">Weissella soli</name>
    <dbReference type="NCBI Taxonomy" id="155866"/>
    <lineage>
        <taxon>Bacteria</taxon>
        <taxon>Bacillati</taxon>
        <taxon>Bacillota</taxon>
        <taxon>Bacilli</taxon>
        <taxon>Lactobacillales</taxon>
        <taxon>Lactobacillaceae</taxon>
        <taxon>Weissella</taxon>
    </lineage>
</organism>
<dbReference type="Gene3D" id="3.40.630.30">
    <property type="match status" value="1"/>
</dbReference>
<dbReference type="Proteomes" id="UP000254912">
    <property type="component" value="Unassembled WGS sequence"/>
</dbReference>
<name>A0A288Q8F2_9LACO</name>
<dbReference type="PROSITE" id="PS51186">
    <property type="entry name" value="GNAT"/>
    <property type="match status" value="1"/>
</dbReference>
<evidence type="ECO:0000313" key="3">
    <source>
        <dbReference type="EMBL" id="RDL11924.1"/>
    </source>
</evidence>
<keyword evidence="4" id="KW-1185">Reference proteome</keyword>
<dbReference type="InterPro" id="IPR050680">
    <property type="entry name" value="YpeA/RimI_acetyltransf"/>
</dbReference>
<evidence type="ECO:0000256" key="1">
    <source>
        <dbReference type="ARBA" id="ARBA00022679"/>
    </source>
</evidence>
<dbReference type="KEGG" id="wso:WSWS_00718"/>
<dbReference type="PANTHER" id="PTHR43420">
    <property type="entry name" value="ACETYLTRANSFERASE"/>
    <property type="match status" value="1"/>
</dbReference>
<dbReference type="SUPFAM" id="SSF55729">
    <property type="entry name" value="Acyl-CoA N-acyltransferases (Nat)"/>
    <property type="match status" value="1"/>
</dbReference>
<keyword evidence="2" id="KW-0012">Acyltransferase</keyword>
<keyword evidence="1 3" id="KW-0808">Transferase</keyword>
<comment type="caution">
    <text evidence="3">The sequence shown here is derived from an EMBL/GenBank/DDBJ whole genome shotgun (WGS) entry which is preliminary data.</text>
</comment>
<dbReference type="AlphaFoldDB" id="A0A288Q8F2"/>
<dbReference type="GO" id="GO:0016747">
    <property type="term" value="F:acyltransferase activity, transferring groups other than amino-acyl groups"/>
    <property type="evidence" value="ECO:0007669"/>
    <property type="project" value="InterPro"/>
</dbReference>
<sequence>MYMKELSVSDVTELQKICVDTFYDAFATYNTAENMSLYLDRQYNLEKLISELKNKNTYFYFIFDDDHGAVGYLKLNTADAQSENTFKDALEIERIYIRHAFQNQGLGEILYNIAKTKATLLGKKQVWLGVWEYNQTAITFYQHYGFEFAGSRTVHLGDAPQIDLLMVKHL</sequence>
<dbReference type="Pfam" id="PF00583">
    <property type="entry name" value="Acetyltransf_1"/>
    <property type="match status" value="1"/>
</dbReference>
<evidence type="ECO:0000256" key="2">
    <source>
        <dbReference type="ARBA" id="ARBA00023315"/>
    </source>
</evidence>
<reference evidence="3 4" key="1">
    <citation type="submission" date="2018-07" db="EMBL/GenBank/DDBJ databases">
        <title>Genomic Encyclopedia of Type Strains, Phase III (KMG-III): the genomes of soil and plant-associated and newly described type strains.</title>
        <authorList>
            <person name="Whitman W."/>
        </authorList>
    </citation>
    <scope>NUCLEOTIDE SEQUENCE [LARGE SCALE GENOMIC DNA]</scope>
    <source>
        <strain evidence="3 4">CECT 7031</strain>
    </source>
</reference>
<dbReference type="EMBL" id="QRAS01000001">
    <property type="protein sequence ID" value="RDL11924.1"/>
    <property type="molecule type" value="Genomic_DNA"/>
</dbReference>
<dbReference type="InterPro" id="IPR000182">
    <property type="entry name" value="GNAT_dom"/>
</dbReference>